<gene>
    <name evidence="4" type="ORF">WM2015_1787</name>
</gene>
<dbReference type="STRING" id="1579979.WM2015_1787"/>
<dbReference type="Pfam" id="PF00561">
    <property type="entry name" value="Abhydrolase_1"/>
    <property type="match status" value="1"/>
</dbReference>
<feature type="domain" description="AB hydrolase-1" evidence="3">
    <location>
        <begin position="103"/>
        <end position="307"/>
    </location>
</feature>
<protein>
    <submittedName>
        <fullName evidence="4">Alpha/beta hydrolase</fullName>
    </submittedName>
</protein>
<dbReference type="KEGG" id="wma:WM2015_1787"/>
<dbReference type="PANTHER" id="PTHR32268:SF11">
    <property type="entry name" value="HOMOSERINE O-ACETYLTRANSFERASE"/>
    <property type="match status" value="1"/>
</dbReference>
<dbReference type="PANTHER" id="PTHR32268">
    <property type="entry name" value="HOMOSERINE O-ACETYLTRANSFERASE"/>
    <property type="match status" value="1"/>
</dbReference>
<reference evidence="4 5" key="1">
    <citation type="submission" date="2015-07" db="EMBL/GenBank/DDBJ databases">
        <authorList>
            <person name="Noorani M."/>
        </authorList>
    </citation>
    <scope>NUCLEOTIDE SEQUENCE [LARGE SCALE GENOMIC DNA]</scope>
    <source>
        <strain evidence="4 5">KCTC 42284</strain>
    </source>
</reference>
<dbReference type="SUPFAM" id="SSF53474">
    <property type="entry name" value="alpha/beta-Hydrolases"/>
    <property type="match status" value="1"/>
</dbReference>
<evidence type="ECO:0000256" key="1">
    <source>
        <dbReference type="ARBA" id="ARBA00022679"/>
    </source>
</evidence>
<dbReference type="GO" id="GO:0009086">
    <property type="term" value="P:methionine biosynthetic process"/>
    <property type="evidence" value="ECO:0007669"/>
    <property type="project" value="TreeGrafter"/>
</dbReference>
<proteinExistence type="predicted"/>
<evidence type="ECO:0000259" key="3">
    <source>
        <dbReference type="Pfam" id="PF00561"/>
    </source>
</evidence>
<keyword evidence="1" id="KW-0808">Transferase</keyword>
<dbReference type="InterPro" id="IPR008220">
    <property type="entry name" value="HAT_MetX-like"/>
</dbReference>
<accession>A0A0K0XWS5</accession>
<evidence type="ECO:0000256" key="2">
    <source>
        <dbReference type="SAM" id="MobiDB-lite"/>
    </source>
</evidence>
<dbReference type="InterPro" id="IPR029058">
    <property type="entry name" value="AB_hydrolase_fold"/>
</dbReference>
<evidence type="ECO:0000313" key="4">
    <source>
        <dbReference type="EMBL" id="AKS42154.1"/>
    </source>
</evidence>
<dbReference type="GO" id="GO:0016787">
    <property type="term" value="F:hydrolase activity"/>
    <property type="evidence" value="ECO:0007669"/>
    <property type="project" value="UniProtKB-KW"/>
</dbReference>
<keyword evidence="4" id="KW-0378">Hydrolase</keyword>
<dbReference type="EMBL" id="CP012154">
    <property type="protein sequence ID" value="AKS42154.1"/>
    <property type="molecule type" value="Genomic_DNA"/>
</dbReference>
<feature type="compositionally biased region" description="Basic and acidic residues" evidence="2">
    <location>
        <begin position="25"/>
        <end position="34"/>
    </location>
</feature>
<dbReference type="GO" id="GO:0004414">
    <property type="term" value="F:homoserine O-acetyltransferase activity"/>
    <property type="evidence" value="ECO:0007669"/>
    <property type="project" value="TreeGrafter"/>
</dbReference>
<dbReference type="InterPro" id="IPR000073">
    <property type="entry name" value="AB_hydrolase_1"/>
</dbReference>
<evidence type="ECO:0000313" key="5">
    <source>
        <dbReference type="Proteomes" id="UP000066624"/>
    </source>
</evidence>
<organism evidence="4 5">
    <name type="scientific">Wenzhouxiangella marina</name>
    <dbReference type="NCBI Taxonomy" id="1579979"/>
    <lineage>
        <taxon>Bacteria</taxon>
        <taxon>Pseudomonadati</taxon>
        <taxon>Pseudomonadota</taxon>
        <taxon>Gammaproteobacteria</taxon>
        <taxon>Chromatiales</taxon>
        <taxon>Wenzhouxiangellaceae</taxon>
        <taxon>Wenzhouxiangella</taxon>
    </lineage>
</organism>
<dbReference type="GO" id="GO:0009092">
    <property type="term" value="P:homoserine metabolic process"/>
    <property type="evidence" value="ECO:0007669"/>
    <property type="project" value="TreeGrafter"/>
</dbReference>
<dbReference type="PATRIC" id="fig|1579979.3.peg.1829"/>
<sequence>MPVPSIPTDSNSFARSANAAPVRSSPREGELDWSSLDRHGQSRRLSLRYRLEGPPTAPLRVVLGGISASRQVQCWWRQHHGRGQALDPARDLILGMDWLDHPTGVSTADQADGLLRIVDHLELGIIDTLIGASYGAMVGLALAQRHGHRLRHLIAISGADRSCPSAMAIRRIQREILALGEELRQPERGVAWARALAMTSYRPPALFDQRFAHTDPSQVAREIDAYLGHQGRRYSHDQSLARYRCLSRSLDEHCIEPAMIRCRVDLVGVDSDALVPLAQLEALAEALGPRARLHRLSSSYGHDAFLKENNALKHLLSSLIETGGGA</sequence>
<dbReference type="Proteomes" id="UP000066624">
    <property type="component" value="Chromosome"/>
</dbReference>
<dbReference type="Gene3D" id="3.40.50.1820">
    <property type="entry name" value="alpha/beta hydrolase"/>
    <property type="match status" value="1"/>
</dbReference>
<feature type="region of interest" description="Disordered" evidence="2">
    <location>
        <begin position="1"/>
        <end position="34"/>
    </location>
</feature>
<name>A0A0K0XWS5_9GAMM</name>
<dbReference type="AlphaFoldDB" id="A0A0K0XWS5"/>
<keyword evidence="5" id="KW-1185">Reference proteome</keyword>